<evidence type="ECO:0000256" key="2">
    <source>
        <dbReference type="SAM" id="Phobius"/>
    </source>
</evidence>
<feature type="transmembrane region" description="Helical" evidence="2">
    <location>
        <begin position="286"/>
        <end position="303"/>
    </location>
</feature>
<feature type="transmembrane region" description="Helical" evidence="2">
    <location>
        <begin position="140"/>
        <end position="165"/>
    </location>
</feature>
<evidence type="ECO:0000313" key="3">
    <source>
        <dbReference type="EMBL" id="KWA66685.1"/>
    </source>
</evidence>
<evidence type="ECO:0000313" key="4">
    <source>
        <dbReference type="Proteomes" id="UP000068603"/>
    </source>
</evidence>
<proteinExistence type="predicted"/>
<dbReference type="STRING" id="1503054.WT74_18910"/>
<feature type="transmembrane region" description="Helical" evidence="2">
    <location>
        <begin position="336"/>
        <end position="354"/>
    </location>
</feature>
<feature type="transmembrane region" description="Helical" evidence="2">
    <location>
        <begin position="310"/>
        <end position="330"/>
    </location>
</feature>
<feature type="transmembrane region" description="Helical" evidence="2">
    <location>
        <begin position="233"/>
        <end position="252"/>
    </location>
</feature>
<feature type="region of interest" description="Disordered" evidence="1">
    <location>
        <begin position="1"/>
        <end position="34"/>
    </location>
</feature>
<reference evidence="3 4" key="1">
    <citation type="submission" date="2015-11" db="EMBL/GenBank/DDBJ databases">
        <title>Expanding the genomic diversity of Burkholderia species for the development of highly accurate diagnostics.</title>
        <authorList>
            <person name="Sahl J."/>
            <person name="Keim P."/>
            <person name="Wagner D."/>
        </authorList>
    </citation>
    <scope>NUCLEOTIDE SEQUENCE [LARGE SCALE GENOMIC DNA]</scope>
    <source>
        <strain evidence="3 4">MSMB1960WGS</strain>
    </source>
</reference>
<keyword evidence="2" id="KW-1133">Transmembrane helix</keyword>
<accession>A0A119RNB7</accession>
<feature type="transmembrane region" description="Helical" evidence="2">
    <location>
        <begin position="114"/>
        <end position="134"/>
    </location>
</feature>
<sequence>MSDKHDLTMQASTAAAVPGTPAAAPGGITPARERGEAGRGGLALACRWLAVLALAAVILPWRPAMPGEGLDPSWMAALNQALAQGLVFGRDIVFTLGPYAGVFTRVFHPATDGLMLAASAVFLLGYASATLQLTRGAGRVLPLLLALMIAGALSHDVLLLGYPLLVSAAWYRHCRGLDAQVEPGSAWRKPLAALLMFAPFGLLPLVKGSMLPACAAALLLCVLLLASRRAWGVALVMLLAPPLAAMALWQAAGQPLAALGPYLHSLVAMISGYEEGMALDGPAIDLALYLLPALALLAAIALRRGEAFRLRAFLLLSFAAFLFLCFKGGFVRHDDHALIAASAIAFAGLVFALAAPSWPGAGLAVLGAAAGWAIALHYTEATPARYAMNVARTALGVSEGLALRARGDALAQAYRARLAALRREHEVPLMKGSSDIYSFWQSDLFAAGNQWNPRPVIQSYAAYSPMLAGLNAAHLAGARAPDMVLMRVTPIDGKYPTLDDGPSWPVLMRDYRPVAFRDNFLYLAHAPAPASPQAPVLKADAMLGVPVTVPDSAVPLMAKLDVEPSLAGRLRAFALKPAALRIRVTLRDGSEHDYKLVSGMARAGFVLSPLVRNSTEFALMYGAPGALRAQQVTRFTVEAAEGGAYAWQSHYRVTLTPAPVTPAADPASLFQHDPLGDLAPADRTAQRREGACMGSLLVLNETYPAPASARIGHVLSAEGWLVAQPQTMRPPARTYLSLTDASGHVRYAPTRAMPRLDVQDMIGAGPLPDLGYTAYLDPAGLHGRQTLGVAYASEGELVSCSNTRVALQFAD</sequence>
<protein>
    <submittedName>
        <fullName evidence="3">Uncharacterized protein</fullName>
    </submittedName>
</protein>
<keyword evidence="2" id="KW-0812">Transmembrane</keyword>
<dbReference type="AlphaFoldDB" id="A0A119RNB7"/>
<feature type="transmembrane region" description="Helical" evidence="2">
    <location>
        <begin position="42"/>
        <end position="61"/>
    </location>
</feature>
<comment type="caution">
    <text evidence="3">The sequence shown here is derived from an EMBL/GenBank/DDBJ whole genome shotgun (WGS) entry which is preliminary data.</text>
</comment>
<feature type="compositionally biased region" description="Low complexity" evidence="1">
    <location>
        <begin position="11"/>
        <end position="30"/>
    </location>
</feature>
<dbReference type="RefSeq" id="WP_060149409.1">
    <property type="nucleotide sequence ID" value="NZ_LPGD01000051.1"/>
</dbReference>
<evidence type="ECO:0000256" key="1">
    <source>
        <dbReference type="SAM" id="MobiDB-lite"/>
    </source>
</evidence>
<keyword evidence="2" id="KW-0472">Membrane</keyword>
<dbReference type="EMBL" id="LPHB01000019">
    <property type="protein sequence ID" value="KWA66685.1"/>
    <property type="molecule type" value="Genomic_DNA"/>
</dbReference>
<feature type="transmembrane region" description="Helical" evidence="2">
    <location>
        <begin position="361"/>
        <end position="379"/>
    </location>
</feature>
<gene>
    <name evidence="3" type="ORF">WT44_06450</name>
</gene>
<feature type="transmembrane region" description="Helical" evidence="2">
    <location>
        <begin position="209"/>
        <end position="226"/>
    </location>
</feature>
<organism evidence="3">
    <name type="scientific">Burkholderia stagnalis</name>
    <dbReference type="NCBI Taxonomy" id="1503054"/>
    <lineage>
        <taxon>Bacteria</taxon>
        <taxon>Pseudomonadati</taxon>
        <taxon>Pseudomonadota</taxon>
        <taxon>Betaproteobacteria</taxon>
        <taxon>Burkholderiales</taxon>
        <taxon>Burkholderiaceae</taxon>
        <taxon>Burkholderia</taxon>
        <taxon>Burkholderia cepacia complex</taxon>
    </lineage>
</organism>
<dbReference type="Proteomes" id="UP000068603">
    <property type="component" value="Unassembled WGS sequence"/>
</dbReference>
<name>A0A119RNB7_9BURK</name>